<dbReference type="GO" id="GO:0015074">
    <property type="term" value="P:DNA integration"/>
    <property type="evidence" value="ECO:0007669"/>
    <property type="project" value="InterPro"/>
</dbReference>
<dbReference type="AlphaFoldDB" id="A0A1J5QR23"/>
<accession>A0A1J5QR23</accession>
<dbReference type="GO" id="GO:0003676">
    <property type="term" value="F:nucleic acid binding"/>
    <property type="evidence" value="ECO:0007669"/>
    <property type="project" value="InterPro"/>
</dbReference>
<reference evidence="2" key="1">
    <citation type="submission" date="2016-10" db="EMBL/GenBank/DDBJ databases">
        <title>Sequence of Gallionella enrichment culture.</title>
        <authorList>
            <person name="Poehlein A."/>
            <person name="Muehling M."/>
            <person name="Daniel R."/>
        </authorList>
    </citation>
    <scope>NUCLEOTIDE SEQUENCE</scope>
</reference>
<dbReference type="InterPro" id="IPR036397">
    <property type="entry name" value="RNaseH_sf"/>
</dbReference>
<dbReference type="NCBIfam" id="NF033516">
    <property type="entry name" value="transpos_IS3"/>
    <property type="match status" value="1"/>
</dbReference>
<dbReference type="Pfam" id="PF00665">
    <property type="entry name" value="rve"/>
    <property type="match status" value="1"/>
</dbReference>
<protein>
    <submittedName>
        <fullName evidence="2">IS2 transposase TnpB</fullName>
    </submittedName>
</protein>
<dbReference type="Pfam" id="PF13333">
    <property type="entry name" value="rve_2"/>
    <property type="match status" value="1"/>
</dbReference>
<proteinExistence type="predicted"/>
<dbReference type="PANTHER" id="PTHR46889:SF4">
    <property type="entry name" value="TRANSPOSASE INSO FOR INSERTION SEQUENCE ELEMENT IS911B-RELATED"/>
    <property type="match status" value="1"/>
</dbReference>
<dbReference type="InterPro" id="IPR012337">
    <property type="entry name" value="RNaseH-like_sf"/>
</dbReference>
<organism evidence="2">
    <name type="scientific">mine drainage metagenome</name>
    <dbReference type="NCBI Taxonomy" id="410659"/>
    <lineage>
        <taxon>unclassified sequences</taxon>
        <taxon>metagenomes</taxon>
        <taxon>ecological metagenomes</taxon>
    </lineage>
</organism>
<comment type="caution">
    <text evidence="2">The sequence shown here is derived from an EMBL/GenBank/DDBJ whole genome shotgun (WGS) entry which is preliminary data.</text>
</comment>
<dbReference type="InterPro" id="IPR048020">
    <property type="entry name" value="Transpos_IS3"/>
</dbReference>
<feature type="domain" description="Integrase catalytic" evidence="1">
    <location>
        <begin position="123"/>
        <end position="285"/>
    </location>
</feature>
<dbReference type="InterPro" id="IPR050900">
    <property type="entry name" value="Transposase_IS3/IS150/IS904"/>
</dbReference>
<dbReference type="EMBL" id="MLJW01000516">
    <property type="protein sequence ID" value="OIQ85856.1"/>
    <property type="molecule type" value="Genomic_DNA"/>
</dbReference>
<evidence type="ECO:0000313" key="2">
    <source>
        <dbReference type="EMBL" id="OIQ85856.1"/>
    </source>
</evidence>
<dbReference type="InterPro" id="IPR025948">
    <property type="entry name" value="HTH-like_dom"/>
</dbReference>
<dbReference type="Gene3D" id="3.30.420.10">
    <property type="entry name" value="Ribonuclease H-like superfamily/Ribonuclease H"/>
    <property type="match status" value="1"/>
</dbReference>
<gene>
    <name evidence="2" type="ORF">GALL_323060</name>
</gene>
<name>A0A1J5QR23_9ZZZZ</name>
<dbReference type="PROSITE" id="PS50994">
    <property type="entry name" value="INTEGRASE"/>
    <property type="match status" value="1"/>
</dbReference>
<dbReference type="Pfam" id="PF13276">
    <property type="entry name" value="HTH_21"/>
    <property type="match status" value="1"/>
</dbReference>
<sequence>MKYPVVATLTGQGLSVARVCKLLGLSRSGFYDWVNRLTSPSDQEIRRRELAVMIRKIHADSRCVYGSRRVHAELTMGLGIQVSKPMVEKIMRSNNIYGLPTKRKYRKKTNLATASDLVNRNFGRSQPNQLWVTDITQHPTKEGVLYCAAVLDTNARKVVGWSIDSNQTSKLVIDAIDMAINHRSPEATIIHSDHGSQFVSWAFSQRVKAAGLTPSMGSIGDGYDNAPMESFWGRMQTELLNTKTWSTRAELASAIFSYIEIFHNRQRRHSALGYRTPVEYENLQTQATAVA</sequence>
<evidence type="ECO:0000259" key="1">
    <source>
        <dbReference type="PROSITE" id="PS50994"/>
    </source>
</evidence>
<dbReference type="InterPro" id="IPR001584">
    <property type="entry name" value="Integrase_cat-core"/>
</dbReference>
<dbReference type="PANTHER" id="PTHR46889">
    <property type="entry name" value="TRANSPOSASE INSF FOR INSERTION SEQUENCE IS3B-RELATED"/>
    <property type="match status" value="1"/>
</dbReference>
<dbReference type="SUPFAM" id="SSF53098">
    <property type="entry name" value="Ribonuclease H-like"/>
    <property type="match status" value="1"/>
</dbReference>